<evidence type="ECO:0000256" key="1">
    <source>
        <dbReference type="ARBA" id="ARBA00022679"/>
    </source>
</evidence>
<gene>
    <name evidence="5" type="ORF">STRAU_6975</name>
</gene>
<dbReference type="Gene3D" id="3.40.47.10">
    <property type="match status" value="1"/>
</dbReference>
<evidence type="ECO:0000313" key="5">
    <source>
        <dbReference type="EMBL" id="EPH39964.1"/>
    </source>
</evidence>
<dbReference type="SMART" id="SM00825">
    <property type="entry name" value="PKS_KS"/>
    <property type="match status" value="1"/>
</dbReference>
<reference evidence="5 6" key="1">
    <citation type="submission" date="2013-02" db="EMBL/GenBank/DDBJ databases">
        <title>Draft Genome Sequence of Streptomyces aurantiacus, Which Produces Setomimycin.</title>
        <authorList>
            <person name="Gruening B.A."/>
            <person name="Praeg A."/>
            <person name="Erxleben A."/>
            <person name="Guenther S."/>
            <person name="Mueller M."/>
        </authorList>
    </citation>
    <scope>NUCLEOTIDE SEQUENCE [LARGE SCALE GENOMIC DNA]</scope>
    <source>
        <strain evidence="5 6">JA 4570</strain>
    </source>
</reference>
<feature type="region of interest" description="Disordered" evidence="3">
    <location>
        <begin position="166"/>
        <end position="196"/>
    </location>
</feature>
<evidence type="ECO:0000256" key="3">
    <source>
        <dbReference type="SAM" id="MobiDB-lite"/>
    </source>
</evidence>
<dbReference type="PANTHER" id="PTHR43775">
    <property type="entry name" value="FATTY ACID SYNTHASE"/>
    <property type="match status" value="1"/>
</dbReference>
<proteinExistence type="predicted"/>
<dbReference type="PANTHER" id="PTHR43775:SF51">
    <property type="entry name" value="INACTIVE PHENOLPHTHIOCEROL SYNTHESIS POLYKETIDE SYNTHASE TYPE I PKS1-RELATED"/>
    <property type="match status" value="1"/>
</dbReference>
<comment type="caution">
    <text evidence="5">The sequence shown here is derived from an EMBL/GenBank/DDBJ whole genome shotgun (WGS) entry which is preliminary data.</text>
</comment>
<dbReference type="PROSITE" id="PS52004">
    <property type="entry name" value="KS3_2"/>
    <property type="match status" value="1"/>
</dbReference>
<name>S3ZBH9_9ACTN</name>
<dbReference type="InterPro" id="IPR050091">
    <property type="entry name" value="PKS_NRPS_Biosynth_Enz"/>
</dbReference>
<feature type="compositionally biased region" description="Low complexity" evidence="3">
    <location>
        <begin position="184"/>
        <end position="196"/>
    </location>
</feature>
<keyword evidence="6" id="KW-1185">Reference proteome</keyword>
<dbReference type="EMBL" id="AOPZ01000469">
    <property type="protein sequence ID" value="EPH39964.1"/>
    <property type="molecule type" value="Genomic_DNA"/>
</dbReference>
<dbReference type="GO" id="GO:0006633">
    <property type="term" value="P:fatty acid biosynthetic process"/>
    <property type="evidence" value="ECO:0007669"/>
    <property type="project" value="TreeGrafter"/>
</dbReference>
<dbReference type="SUPFAM" id="SSF53901">
    <property type="entry name" value="Thiolase-like"/>
    <property type="match status" value="1"/>
</dbReference>
<accession>S3ZBH9</accession>
<keyword evidence="1" id="KW-0808">Transferase</keyword>
<feature type="compositionally biased region" description="Basic residues" evidence="3">
    <location>
        <begin position="167"/>
        <end position="183"/>
    </location>
</feature>
<protein>
    <submittedName>
        <fullName evidence="5">Putative Oleandomycin polyketide synthase, modules 5 and 6</fullName>
    </submittedName>
</protein>
<keyword evidence="2" id="KW-0511">Multifunctional enzyme</keyword>
<dbReference type="InterPro" id="IPR016039">
    <property type="entry name" value="Thiolase-like"/>
</dbReference>
<sequence>MSCRYPGGISSPERMWEVLRDRADVVGGYPAGRGWDTAHLYDPDPDTPGTTTTRGGGFLHDAGHFDPAFFGISPREALAMDPQQRLLLETSWEAFERAGVDPRSVRGEAAGVFVGTNYQDYGTAPGQVTAGAEGHILTGSAPSVISGRIAYTFGLEGPAVTVDWTRPARRRSSPCTWRRRRSVRASARSPSRAASP</sequence>
<organism evidence="5 6">
    <name type="scientific">Streptomyces aurantiacus JA 4570</name>
    <dbReference type="NCBI Taxonomy" id="1286094"/>
    <lineage>
        <taxon>Bacteria</taxon>
        <taxon>Bacillati</taxon>
        <taxon>Actinomycetota</taxon>
        <taxon>Actinomycetes</taxon>
        <taxon>Kitasatosporales</taxon>
        <taxon>Streptomycetaceae</taxon>
        <taxon>Streptomyces</taxon>
        <taxon>Streptomyces aurantiacus group</taxon>
    </lineage>
</organism>
<feature type="domain" description="Ketosynthase family 3 (KS3)" evidence="4">
    <location>
        <begin position="1"/>
        <end position="196"/>
    </location>
</feature>
<dbReference type="CDD" id="cd00833">
    <property type="entry name" value="PKS"/>
    <property type="match status" value="1"/>
</dbReference>
<dbReference type="GO" id="GO:0004312">
    <property type="term" value="F:fatty acid synthase activity"/>
    <property type="evidence" value="ECO:0007669"/>
    <property type="project" value="TreeGrafter"/>
</dbReference>
<evidence type="ECO:0000256" key="2">
    <source>
        <dbReference type="ARBA" id="ARBA00023268"/>
    </source>
</evidence>
<dbReference type="InterPro" id="IPR014030">
    <property type="entry name" value="Ketoacyl_synth_N"/>
</dbReference>
<evidence type="ECO:0000259" key="4">
    <source>
        <dbReference type="PROSITE" id="PS52004"/>
    </source>
</evidence>
<dbReference type="InterPro" id="IPR020841">
    <property type="entry name" value="PKS_Beta-ketoAc_synthase_dom"/>
</dbReference>
<dbReference type="Proteomes" id="UP000014629">
    <property type="component" value="Unassembled WGS sequence"/>
</dbReference>
<evidence type="ECO:0000313" key="6">
    <source>
        <dbReference type="Proteomes" id="UP000014629"/>
    </source>
</evidence>
<dbReference type="AlphaFoldDB" id="S3ZBH9"/>
<dbReference type="Pfam" id="PF00109">
    <property type="entry name" value="ketoacyl-synt"/>
    <property type="match status" value="1"/>
</dbReference>
<dbReference type="PATRIC" id="fig|1286094.4.peg.6899"/>